<dbReference type="AlphaFoldDB" id="A0A7D8URX7"/>
<dbReference type="OrthoDB" id="4094614at2759"/>
<keyword evidence="4" id="KW-1185">Reference proteome</keyword>
<dbReference type="PANTHER" id="PTHR35523">
    <property type="entry name" value="CELL WALL PROTEIN SED1"/>
    <property type="match status" value="1"/>
</dbReference>
<sequence length="164" mass="15987">MQYSAVALLALAGAASAAVTNGTVAYTTEVHTAYTTVCPASTQLTFNGVTYTATASTTLTITNCPCTIVKPVSTSAAAYVPSDSPKPSQMRSASGVIVPPAQYTNGTSPVVPAKTTPGGSVGTSSAKASGTASPSTISASGANKAMAFSGASLAGLLGLAAYIL</sequence>
<reference evidence="3 4" key="1">
    <citation type="submission" date="2018-05" db="EMBL/GenBank/DDBJ databases">
        <title>Whole genome sequencing for identification of molecular markers to develop diagnostic detection tools for the regulated plant pathogen Lachnellula willkommii.</title>
        <authorList>
            <person name="Giroux E."/>
            <person name="Bilodeau G."/>
        </authorList>
    </citation>
    <scope>NUCLEOTIDE SEQUENCE [LARGE SCALE GENOMIC DNA]</scope>
    <source>
        <strain evidence="3 4">CBS 625.97</strain>
    </source>
</reference>
<dbReference type="InterPro" id="IPR038843">
    <property type="entry name" value="Sed1/Spi1"/>
</dbReference>
<dbReference type="GO" id="GO:0009277">
    <property type="term" value="C:fungal-type cell wall"/>
    <property type="evidence" value="ECO:0007669"/>
    <property type="project" value="TreeGrafter"/>
</dbReference>
<comment type="caution">
    <text evidence="3">The sequence shown here is derived from an EMBL/GenBank/DDBJ whole genome shotgun (WGS) entry which is preliminary data.</text>
</comment>
<accession>A0A7D8URX7</accession>
<gene>
    <name evidence="3" type="primary">ccg-6_1</name>
    <name evidence="3" type="ORF">LCER1_G002288</name>
</gene>
<feature type="compositionally biased region" description="Low complexity" evidence="1">
    <location>
        <begin position="122"/>
        <end position="133"/>
    </location>
</feature>
<dbReference type="GO" id="GO:0005199">
    <property type="term" value="F:structural constituent of cell wall"/>
    <property type="evidence" value="ECO:0007669"/>
    <property type="project" value="InterPro"/>
</dbReference>
<dbReference type="Proteomes" id="UP000481288">
    <property type="component" value="Unassembled WGS sequence"/>
</dbReference>
<evidence type="ECO:0000313" key="4">
    <source>
        <dbReference type="Proteomes" id="UP000481288"/>
    </source>
</evidence>
<evidence type="ECO:0000256" key="2">
    <source>
        <dbReference type="SAM" id="SignalP"/>
    </source>
</evidence>
<name>A0A7D8URX7_9HELO</name>
<proteinExistence type="predicted"/>
<organism evidence="3 4">
    <name type="scientific">Lachnellula cervina</name>
    <dbReference type="NCBI Taxonomy" id="1316786"/>
    <lineage>
        <taxon>Eukaryota</taxon>
        <taxon>Fungi</taxon>
        <taxon>Dikarya</taxon>
        <taxon>Ascomycota</taxon>
        <taxon>Pezizomycotina</taxon>
        <taxon>Leotiomycetes</taxon>
        <taxon>Helotiales</taxon>
        <taxon>Lachnaceae</taxon>
        <taxon>Lachnellula</taxon>
    </lineage>
</organism>
<keyword evidence="2" id="KW-0732">Signal</keyword>
<dbReference type="GO" id="GO:0031505">
    <property type="term" value="P:fungal-type cell wall organization"/>
    <property type="evidence" value="ECO:0007669"/>
    <property type="project" value="InterPro"/>
</dbReference>
<feature type="chain" id="PRO_5028846303" evidence="2">
    <location>
        <begin position="18"/>
        <end position="164"/>
    </location>
</feature>
<feature type="signal peptide" evidence="2">
    <location>
        <begin position="1"/>
        <end position="17"/>
    </location>
</feature>
<protein>
    <submittedName>
        <fullName evidence="3">Clock-controlled protein 6</fullName>
    </submittedName>
</protein>
<dbReference type="EMBL" id="QGMG01000176">
    <property type="protein sequence ID" value="TVY56236.1"/>
    <property type="molecule type" value="Genomic_DNA"/>
</dbReference>
<evidence type="ECO:0000313" key="3">
    <source>
        <dbReference type="EMBL" id="TVY56236.1"/>
    </source>
</evidence>
<feature type="region of interest" description="Disordered" evidence="1">
    <location>
        <begin position="107"/>
        <end position="133"/>
    </location>
</feature>
<evidence type="ECO:0000256" key="1">
    <source>
        <dbReference type="SAM" id="MobiDB-lite"/>
    </source>
</evidence>
<dbReference type="PANTHER" id="PTHR35523:SF1">
    <property type="entry name" value="CELL WALL PROTEIN SED1"/>
    <property type="match status" value="1"/>
</dbReference>